<evidence type="ECO:0000313" key="1">
    <source>
        <dbReference type="EMBL" id="BAC93110.1"/>
    </source>
</evidence>
<dbReference type="Proteomes" id="UP000002675">
    <property type="component" value="Chromosome I"/>
</dbReference>
<organism evidence="1 2">
    <name type="scientific">Vibrio vulnificus (strain YJ016)</name>
    <dbReference type="NCBI Taxonomy" id="196600"/>
    <lineage>
        <taxon>Bacteria</taxon>
        <taxon>Pseudomonadati</taxon>
        <taxon>Pseudomonadota</taxon>
        <taxon>Gammaproteobacteria</taxon>
        <taxon>Vibrionales</taxon>
        <taxon>Vibrionaceae</taxon>
        <taxon>Vibrio</taxon>
    </lineage>
</organism>
<dbReference type="KEGG" id="vvy:VV0346"/>
<sequence>MILILSLVNLIASNNINFYGLIPMDEYKSLLEQSEIAFSLRDPADMEHDFNFPSKILEYLAAGKFVISSKMYSFIPEGILFYCDFNTDSLVKAVKKVQSLSIEEQEAYKIRVYKFIMDNFTESRLIDCLNRLENDQQVF</sequence>
<dbReference type="EMBL" id="BA000037">
    <property type="protein sequence ID" value="BAC93110.1"/>
    <property type="molecule type" value="Genomic_DNA"/>
</dbReference>
<dbReference type="AlphaFoldDB" id="Q7MPL7"/>
<proteinExistence type="predicted"/>
<name>Q7MPL7_VIBVY</name>
<dbReference type="Gene3D" id="3.40.50.2000">
    <property type="entry name" value="Glycogen Phosphorylase B"/>
    <property type="match status" value="1"/>
</dbReference>
<dbReference type="HOGENOM" id="CLU_1844299_0_0_6"/>
<evidence type="ECO:0000313" key="2">
    <source>
        <dbReference type="Proteomes" id="UP000002675"/>
    </source>
</evidence>
<protein>
    <submittedName>
        <fullName evidence="1">Uncharacterized protein</fullName>
    </submittedName>
</protein>
<dbReference type="SUPFAM" id="SSF53756">
    <property type="entry name" value="UDP-Glycosyltransferase/glycogen phosphorylase"/>
    <property type="match status" value="1"/>
</dbReference>
<gene>
    <name evidence="1" type="ordered locus">VV0346</name>
</gene>
<accession>Q7MPL7</accession>
<reference evidence="1 2" key="1">
    <citation type="journal article" date="2003" name="Genome Res.">
        <title>Comparative genome analysis of Vibrio vulnificus, a marine pathogen.</title>
        <authorList>
            <person name="Chen C.Y."/>
            <person name="Wu K.M."/>
            <person name="Chang Y.C."/>
            <person name="Chang C.H."/>
            <person name="Tsai H.C."/>
            <person name="Liao T.L."/>
            <person name="Liu Y.M."/>
            <person name="Chen H.J."/>
            <person name="Shen A.B."/>
            <person name="Li J.C."/>
            <person name="Su T.L."/>
            <person name="Shao C.P."/>
            <person name="Lee C.T."/>
            <person name="Hor L.I."/>
            <person name="Tsai S.F."/>
        </authorList>
    </citation>
    <scope>NUCLEOTIDE SEQUENCE [LARGE SCALE GENOMIC DNA]</scope>
    <source>
        <strain evidence="1 2">YJ016</strain>
    </source>
</reference>